<feature type="region of interest" description="Disordered" evidence="1">
    <location>
        <begin position="1"/>
        <end position="98"/>
    </location>
</feature>
<name>A0AAJ8M3Z4_9TREE</name>
<dbReference type="GeneID" id="91089565"/>
<dbReference type="EMBL" id="CP143790">
    <property type="protein sequence ID" value="WVN90121.1"/>
    <property type="molecule type" value="Genomic_DNA"/>
</dbReference>
<accession>A0AAJ8M3Z4</accession>
<organism evidence="2 3">
    <name type="scientific">Cryptococcus depauperatus CBS 7841</name>
    <dbReference type="NCBI Taxonomy" id="1295531"/>
    <lineage>
        <taxon>Eukaryota</taxon>
        <taxon>Fungi</taxon>
        <taxon>Dikarya</taxon>
        <taxon>Basidiomycota</taxon>
        <taxon>Agaricomycotina</taxon>
        <taxon>Tremellomycetes</taxon>
        <taxon>Tremellales</taxon>
        <taxon>Cryptococcaceae</taxon>
        <taxon>Cryptococcus</taxon>
    </lineage>
</organism>
<dbReference type="Proteomes" id="UP000094043">
    <property type="component" value="Chromosome 7"/>
</dbReference>
<reference evidence="2" key="3">
    <citation type="submission" date="2024-01" db="EMBL/GenBank/DDBJ databases">
        <authorList>
            <person name="Coelho M.A."/>
            <person name="David-Palma M."/>
            <person name="Shea T."/>
            <person name="Sun S."/>
            <person name="Cuomo C.A."/>
            <person name="Heitman J."/>
        </authorList>
    </citation>
    <scope>NUCLEOTIDE SEQUENCE</scope>
    <source>
        <strain evidence="2">CBS 7841</strain>
    </source>
</reference>
<dbReference type="AlphaFoldDB" id="A0AAJ8M3Z4"/>
<feature type="compositionally biased region" description="Polar residues" evidence="1">
    <location>
        <begin position="16"/>
        <end position="28"/>
    </location>
</feature>
<feature type="region of interest" description="Disordered" evidence="1">
    <location>
        <begin position="130"/>
        <end position="185"/>
    </location>
</feature>
<proteinExistence type="predicted"/>
<keyword evidence="3" id="KW-1185">Reference proteome</keyword>
<feature type="compositionally biased region" description="Low complexity" evidence="1">
    <location>
        <begin position="138"/>
        <end position="177"/>
    </location>
</feature>
<evidence type="ECO:0000313" key="2">
    <source>
        <dbReference type="EMBL" id="WVN90121.1"/>
    </source>
</evidence>
<protein>
    <submittedName>
        <fullName evidence="2">Uncharacterized protein</fullName>
    </submittedName>
</protein>
<reference evidence="2" key="2">
    <citation type="journal article" date="2022" name="Elife">
        <title>Obligate sexual reproduction of a homothallic fungus closely related to the Cryptococcus pathogenic species complex.</title>
        <authorList>
            <person name="Passer A.R."/>
            <person name="Clancey S.A."/>
            <person name="Shea T."/>
            <person name="David-Palma M."/>
            <person name="Averette A.F."/>
            <person name="Boekhout T."/>
            <person name="Porcel B.M."/>
            <person name="Nowrousian M."/>
            <person name="Cuomo C.A."/>
            <person name="Sun S."/>
            <person name="Heitman J."/>
            <person name="Coelho M.A."/>
        </authorList>
    </citation>
    <scope>NUCLEOTIDE SEQUENCE</scope>
    <source>
        <strain evidence="2">CBS 7841</strain>
    </source>
</reference>
<evidence type="ECO:0000313" key="3">
    <source>
        <dbReference type="Proteomes" id="UP000094043"/>
    </source>
</evidence>
<feature type="compositionally biased region" description="Low complexity" evidence="1">
    <location>
        <begin position="83"/>
        <end position="92"/>
    </location>
</feature>
<dbReference type="KEGG" id="cdep:91089565"/>
<dbReference type="RefSeq" id="XP_066070821.1">
    <property type="nucleotide sequence ID" value="XM_066214724.1"/>
</dbReference>
<gene>
    <name evidence="2" type="ORF">L203_105356</name>
</gene>
<evidence type="ECO:0000256" key="1">
    <source>
        <dbReference type="SAM" id="MobiDB-lite"/>
    </source>
</evidence>
<reference evidence="2" key="1">
    <citation type="submission" date="2016-06" db="EMBL/GenBank/DDBJ databases">
        <authorList>
            <person name="Cuomo C."/>
            <person name="Litvintseva A."/>
            <person name="Heitman J."/>
            <person name="Chen Y."/>
            <person name="Sun S."/>
            <person name="Springer D."/>
            <person name="Dromer F."/>
            <person name="Young S."/>
            <person name="Zeng Q."/>
            <person name="Chapman S."/>
            <person name="Gujja S."/>
            <person name="Saif S."/>
            <person name="Birren B."/>
        </authorList>
    </citation>
    <scope>NUCLEOTIDE SEQUENCE</scope>
    <source>
        <strain evidence="2">CBS 7841</strain>
    </source>
</reference>
<sequence>MGDQDHRRRKGLSLGFNDSLSPSGQPKTLSPMGPHSPQNLPAVAAGGSGQAPLSPFYSHIPPALPPPLGDSSPYDPNLPPHHSPYSSQHPSSFAPHHSMYSAFPGPRLAPPGSVGVHAFGHQSDTGVVSGDSDYNSFSSHNVPHNAAASASSSRRNTNPPSPSAESLASEAISSTLSKGKFKGTSGIKARIPREAKIAIAEHIIAKGVAMANVEELSRITGLTRQQIKSQLVDNRQNIRKQMVEFHFERSSIQ</sequence>